<dbReference type="OrthoDB" id="9798407at2"/>
<evidence type="ECO:0000259" key="1">
    <source>
        <dbReference type="Pfam" id="PF01261"/>
    </source>
</evidence>
<dbReference type="Pfam" id="PF01261">
    <property type="entry name" value="AP_endonuc_2"/>
    <property type="match status" value="1"/>
</dbReference>
<dbReference type="SUPFAM" id="SSF51658">
    <property type="entry name" value="Xylose isomerase-like"/>
    <property type="match status" value="1"/>
</dbReference>
<dbReference type="Gene3D" id="3.20.20.150">
    <property type="entry name" value="Divalent-metal-dependent TIM barrel enzymes"/>
    <property type="match status" value="1"/>
</dbReference>
<keyword evidence="2" id="KW-0413">Isomerase</keyword>
<proteinExistence type="predicted"/>
<keyword evidence="3" id="KW-1185">Reference proteome</keyword>
<dbReference type="RefSeq" id="WP_123121810.1">
    <property type="nucleotide sequence ID" value="NZ_RJJR01000014.1"/>
</dbReference>
<dbReference type="GO" id="GO:0016853">
    <property type="term" value="F:isomerase activity"/>
    <property type="evidence" value="ECO:0007669"/>
    <property type="project" value="UniProtKB-KW"/>
</dbReference>
<comment type="caution">
    <text evidence="2">The sequence shown here is derived from an EMBL/GenBank/DDBJ whole genome shotgun (WGS) entry which is preliminary data.</text>
</comment>
<evidence type="ECO:0000313" key="3">
    <source>
        <dbReference type="Proteomes" id="UP000267223"/>
    </source>
</evidence>
<feature type="domain" description="Xylose isomerase-like TIM barrel" evidence="1">
    <location>
        <begin position="54"/>
        <end position="299"/>
    </location>
</feature>
<protein>
    <submittedName>
        <fullName evidence="2">Sugar phosphate isomerase/epimerase</fullName>
    </submittedName>
</protein>
<dbReference type="InterPro" id="IPR013022">
    <property type="entry name" value="Xyl_isomerase-like_TIM-brl"/>
</dbReference>
<dbReference type="Proteomes" id="UP000267223">
    <property type="component" value="Unassembled WGS sequence"/>
</dbReference>
<dbReference type="PANTHER" id="PTHR12110:SF41">
    <property type="entry name" value="INOSOSE DEHYDRATASE"/>
    <property type="match status" value="1"/>
</dbReference>
<dbReference type="PANTHER" id="PTHR12110">
    <property type="entry name" value="HYDROXYPYRUVATE ISOMERASE"/>
    <property type="match status" value="1"/>
</dbReference>
<reference evidence="2 3" key="1">
    <citation type="submission" date="2018-11" db="EMBL/GenBank/DDBJ databases">
        <title>Draft genome sequence of Ferruginibacter sp. BO-59.</title>
        <authorList>
            <person name="Im W.T."/>
        </authorList>
    </citation>
    <scope>NUCLEOTIDE SEQUENCE [LARGE SCALE GENOMIC DNA]</scope>
    <source>
        <strain evidence="2 3">BO-59</strain>
    </source>
</reference>
<dbReference type="EMBL" id="RJJR01000014">
    <property type="protein sequence ID" value="RNI34269.1"/>
    <property type="molecule type" value="Genomic_DNA"/>
</dbReference>
<accession>A0A3M9N8Z3</accession>
<organism evidence="2 3">
    <name type="scientific">Hanamia caeni</name>
    <dbReference type="NCBI Taxonomy" id="2294116"/>
    <lineage>
        <taxon>Bacteria</taxon>
        <taxon>Pseudomonadati</taxon>
        <taxon>Bacteroidota</taxon>
        <taxon>Chitinophagia</taxon>
        <taxon>Chitinophagales</taxon>
        <taxon>Chitinophagaceae</taxon>
        <taxon>Hanamia</taxon>
    </lineage>
</organism>
<gene>
    <name evidence="2" type="ORF">EFY79_16375</name>
</gene>
<sequence length="303" mass="34359">MNISRRTFIRNGSLALAGASFLPSLGNGKEKKIILGIQLYSVRSDMAKNPAGTLEKLAKMGYKYVEHAGYENGKFYGYSIPDFKKILSDNGLIMESGHSFLGASQWNKSAHDFTDEWKKTIADSKAVGMKYLISPGVDESLCTNMNDFRHYMDMFNKTGQLCKNTGLHFAYHNENYEFNHSLDGTVLYDLLLQSSDKNLVWQQIDTGNMYEPGGRAMDYLKKYPGRFFSMHVKDEMKKEPPPQKGNEYESCPLGKGVIPVKQIVDYARKSGIKYFIVEQEDYPDLNPMDAAAYDLKVMKGWGF</sequence>
<dbReference type="InterPro" id="IPR036237">
    <property type="entry name" value="Xyl_isomerase-like_sf"/>
</dbReference>
<evidence type="ECO:0000313" key="2">
    <source>
        <dbReference type="EMBL" id="RNI34269.1"/>
    </source>
</evidence>
<dbReference type="InterPro" id="IPR050312">
    <property type="entry name" value="IolE/XylAMocC-like"/>
</dbReference>
<dbReference type="AlphaFoldDB" id="A0A3M9N8Z3"/>
<name>A0A3M9N8Z3_9BACT</name>